<evidence type="ECO:0000313" key="5">
    <source>
        <dbReference type="Proteomes" id="UP001642409"/>
    </source>
</evidence>
<keyword evidence="5" id="KW-1185">Reference proteome</keyword>
<organism evidence="2">
    <name type="scientific">Hexamita inflata</name>
    <dbReference type="NCBI Taxonomy" id="28002"/>
    <lineage>
        <taxon>Eukaryota</taxon>
        <taxon>Metamonada</taxon>
        <taxon>Diplomonadida</taxon>
        <taxon>Hexamitidae</taxon>
        <taxon>Hexamitinae</taxon>
        <taxon>Hexamita</taxon>
    </lineage>
</organism>
<accession>A0AA86PFD8</accession>
<evidence type="ECO:0000313" key="4">
    <source>
        <dbReference type="EMBL" id="CAL6089642.1"/>
    </source>
</evidence>
<evidence type="ECO:0000313" key="2">
    <source>
        <dbReference type="EMBL" id="CAI9934697.1"/>
    </source>
</evidence>
<dbReference type="EMBL" id="CATOUU010000582">
    <property type="protein sequence ID" value="CAI9934697.1"/>
    <property type="molecule type" value="Genomic_DNA"/>
</dbReference>
<dbReference type="EMBL" id="CATOUU010000047">
    <property type="protein sequence ID" value="CAI9914275.1"/>
    <property type="molecule type" value="Genomic_DNA"/>
</dbReference>
<evidence type="ECO:0000313" key="1">
    <source>
        <dbReference type="EMBL" id="CAI9914275.1"/>
    </source>
</evidence>
<sequence length="185" mass="21033">MNIRTRASQSMSSLSSKVNFTYGREMNSAKGIILVNVRTVLFAPCTRIATDAITMFYFKYCANSKNGLELGTSKQGSQFSKPVLNIIFPSFNVAFNTISEEQERESKLYQQSATAVIAPIVDFMSYSRLRRTLRVKSENIVPTIIYTASRSSSEYLELSLTDVGSRRYRVIWRKSVFESLWSPMI</sequence>
<dbReference type="EMBL" id="CAXDID020000413">
    <property type="protein sequence ID" value="CAL6088981.1"/>
    <property type="molecule type" value="Genomic_DNA"/>
</dbReference>
<reference evidence="3 5" key="2">
    <citation type="submission" date="2024-07" db="EMBL/GenBank/DDBJ databases">
        <authorList>
            <person name="Akdeniz Z."/>
        </authorList>
    </citation>
    <scope>NUCLEOTIDE SEQUENCE [LARGE SCALE GENOMIC DNA]</scope>
</reference>
<name>A0AA86PFD8_9EUKA</name>
<dbReference type="Proteomes" id="UP001642409">
    <property type="component" value="Unassembled WGS sequence"/>
</dbReference>
<proteinExistence type="predicted"/>
<dbReference type="EMBL" id="CAXDID020000421">
    <property type="protein sequence ID" value="CAL6089642.1"/>
    <property type="molecule type" value="Genomic_DNA"/>
</dbReference>
<comment type="caution">
    <text evidence="2">The sequence shown here is derived from an EMBL/GenBank/DDBJ whole genome shotgun (WGS) entry which is preliminary data.</text>
</comment>
<reference evidence="2" key="1">
    <citation type="submission" date="2023-06" db="EMBL/GenBank/DDBJ databases">
        <authorList>
            <person name="Kurt Z."/>
        </authorList>
    </citation>
    <scope>NUCLEOTIDE SEQUENCE</scope>
</reference>
<gene>
    <name evidence="1" type="ORF">HINF_LOCUS1920</name>
    <name evidence="2" type="ORF">HINF_LOCUS22342</name>
    <name evidence="3" type="ORF">HINF_LOCUS64466</name>
    <name evidence="4" type="ORF">HINF_LOCUS64928</name>
</gene>
<evidence type="ECO:0000313" key="3">
    <source>
        <dbReference type="EMBL" id="CAL6088981.1"/>
    </source>
</evidence>
<dbReference type="AlphaFoldDB" id="A0AA86PFD8"/>
<protein>
    <submittedName>
        <fullName evidence="3">Hypothetical_protein</fullName>
    </submittedName>
</protein>